<name>A0AAD4N5Y1_9BILA</name>
<dbReference type="InterPro" id="IPR034164">
    <property type="entry name" value="Pepsin-like_dom"/>
</dbReference>
<evidence type="ECO:0000256" key="2">
    <source>
        <dbReference type="SAM" id="SignalP"/>
    </source>
</evidence>
<dbReference type="CDD" id="cd05471">
    <property type="entry name" value="pepsin_like"/>
    <property type="match status" value="1"/>
</dbReference>
<dbReference type="Proteomes" id="UP001201812">
    <property type="component" value="Unassembled WGS sequence"/>
</dbReference>
<dbReference type="Gene3D" id="2.40.70.10">
    <property type="entry name" value="Acid Proteases"/>
    <property type="match status" value="2"/>
</dbReference>
<gene>
    <name evidence="4" type="ORF">DdX_08112</name>
</gene>
<dbReference type="AlphaFoldDB" id="A0AAD4N5Y1"/>
<feature type="chain" id="PRO_5041906703" evidence="2">
    <location>
        <begin position="27"/>
        <end position="436"/>
    </location>
</feature>
<keyword evidence="5" id="KW-1185">Reference proteome</keyword>
<dbReference type="PANTHER" id="PTHR47966:SF8">
    <property type="entry name" value="ASPARTIC PROTEASE 1-RELATED"/>
    <property type="match status" value="1"/>
</dbReference>
<dbReference type="EMBL" id="JAKKPZ010000012">
    <property type="protein sequence ID" value="KAI1714844.1"/>
    <property type="molecule type" value="Genomic_DNA"/>
</dbReference>
<dbReference type="InterPro" id="IPR021109">
    <property type="entry name" value="Peptidase_aspartic_dom_sf"/>
</dbReference>
<keyword evidence="4" id="KW-0378">Hydrolase</keyword>
<keyword evidence="4" id="KW-0645">Protease</keyword>
<reference evidence="4" key="1">
    <citation type="submission" date="2022-01" db="EMBL/GenBank/DDBJ databases">
        <title>Genome Sequence Resource for Two Populations of Ditylenchus destructor, the Migratory Endoparasitic Phytonematode.</title>
        <authorList>
            <person name="Zhang H."/>
            <person name="Lin R."/>
            <person name="Xie B."/>
        </authorList>
    </citation>
    <scope>NUCLEOTIDE SEQUENCE</scope>
    <source>
        <strain evidence="4">BazhouSP</strain>
    </source>
</reference>
<comment type="caution">
    <text evidence="4">The sequence shown here is derived from an EMBL/GenBank/DDBJ whole genome shotgun (WGS) entry which is preliminary data.</text>
</comment>
<proteinExistence type="inferred from homology"/>
<dbReference type="PRINTS" id="PR00792">
    <property type="entry name" value="PEPSIN"/>
</dbReference>
<keyword evidence="2" id="KW-0732">Signal</keyword>
<dbReference type="GO" id="GO:0005764">
    <property type="term" value="C:lysosome"/>
    <property type="evidence" value="ECO:0007669"/>
    <property type="project" value="TreeGrafter"/>
</dbReference>
<dbReference type="InterPro" id="IPR001461">
    <property type="entry name" value="Aspartic_peptidase_A1"/>
</dbReference>
<dbReference type="PROSITE" id="PS51767">
    <property type="entry name" value="PEPTIDASE_A1"/>
    <property type="match status" value="1"/>
</dbReference>
<dbReference type="SUPFAM" id="SSF50630">
    <property type="entry name" value="Acid proteases"/>
    <property type="match status" value="1"/>
</dbReference>
<evidence type="ECO:0000313" key="4">
    <source>
        <dbReference type="EMBL" id="KAI1714844.1"/>
    </source>
</evidence>
<feature type="domain" description="Peptidase A1" evidence="3">
    <location>
        <begin position="115"/>
        <end position="432"/>
    </location>
</feature>
<evidence type="ECO:0000313" key="5">
    <source>
        <dbReference type="Proteomes" id="UP001201812"/>
    </source>
</evidence>
<evidence type="ECO:0000256" key="1">
    <source>
        <dbReference type="ARBA" id="ARBA00007447"/>
    </source>
</evidence>
<evidence type="ECO:0000259" key="3">
    <source>
        <dbReference type="PROSITE" id="PS51767"/>
    </source>
</evidence>
<dbReference type="GO" id="GO:0006508">
    <property type="term" value="P:proteolysis"/>
    <property type="evidence" value="ECO:0007669"/>
    <property type="project" value="UniProtKB-KW"/>
</dbReference>
<dbReference type="FunFam" id="2.40.70.10:FF:000008">
    <property type="entry name" value="Cathepsin D"/>
    <property type="match status" value="1"/>
</dbReference>
<dbReference type="GO" id="GO:0004190">
    <property type="term" value="F:aspartic-type endopeptidase activity"/>
    <property type="evidence" value="ECO:0007669"/>
    <property type="project" value="InterPro"/>
</dbReference>
<accession>A0AAD4N5Y1</accession>
<comment type="similarity">
    <text evidence="1">Belongs to the peptidase A1 family.</text>
</comment>
<organism evidence="4 5">
    <name type="scientific">Ditylenchus destructor</name>
    <dbReference type="NCBI Taxonomy" id="166010"/>
    <lineage>
        <taxon>Eukaryota</taxon>
        <taxon>Metazoa</taxon>
        <taxon>Ecdysozoa</taxon>
        <taxon>Nematoda</taxon>
        <taxon>Chromadorea</taxon>
        <taxon>Rhabditida</taxon>
        <taxon>Tylenchina</taxon>
        <taxon>Tylenchomorpha</taxon>
        <taxon>Sphaerularioidea</taxon>
        <taxon>Anguinidae</taxon>
        <taxon>Anguininae</taxon>
        <taxon>Ditylenchus</taxon>
    </lineage>
</organism>
<dbReference type="PANTHER" id="PTHR47966">
    <property type="entry name" value="BETA-SITE APP-CLEAVING ENZYME, ISOFORM A-RELATED"/>
    <property type="match status" value="1"/>
</dbReference>
<sequence>MEAKILYSILLAILYSFLFFAQFAKASHFQIPVTHHGSFIEDLIAAGRQRDDSDSRTASQRRYEQLFPGKHLSEDLRDYTKAFQDGAMLKRRLLQKPDSTTQTSQNLVDFYSAFLTGNVTLGTPGQVLQVGFDLGSADFWVVDSECTSQACEGNATTYARQKFNKSQSSTYQSQSNNFTSGLGGIEAHGVWASDNFKMAGMSNSSLPFGIINEVTDGFINVPVDGILGLGWPSLSTANSTAVFEAIKSQLDKPIFSLYIERKRDLSQPTTNGVITYGKKDDTNCASTWTDISVSVNEYWQIKSSGFKVGQFKSRGSEEIVLYTFSPILIGPQNDVDWILNATNAKYDDAYKLYSVNCTSGSLPDIVFIIGGKEYAIPPNNYLIQKQDDSSVCYLMIMSANLDVLGFDWILGAPFLRSYCTAYNFGDATISLANTKL</sequence>
<dbReference type="Pfam" id="PF00026">
    <property type="entry name" value="Asp"/>
    <property type="match status" value="1"/>
</dbReference>
<dbReference type="InterPro" id="IPR033121">
    <property type="entry name" value="PEPTIDASE_A1"/>
</dbReference>
<feature type="signal peptide" evidence="2">
    <location>
        <begin position="1"/>
        <end position="26"/>
    </location>
</feature>
<protein>
    <submittedName>
        <fullName evidence="4">Eukaryotic aspartyl protease domain-containing protein</fullName>
    </submittedName>
</protein>